<dbReference type="PANTHER" id="PTHR31286">
    <property type="entry name" value="GLYCINE-RICH CELL WALL STRUCTURAL PROTEIN 1.8-LIKE"/>
    <property type="match status" value="1"/>
</dbReference>
<reference evidence="2" key="1">
    <citation type="journal article" date="2023" name="Nat. Commun.">
        <title>Diploid and tetraploid genomes of Acorus and the evolution of monocots.</title>
        <authorList>
            <person name="Ma L."/>
            <person name="Liu K.W."/>
            <person name="Li Z."/>
            <person name="Hsiao Y.Y."/>
            <person name="Qi Y."/>
            <person name="Fu T."/>
            <person name="Tang G.D."/>
            <person name="Zhang D."/>
            <person name="Sun W.H."/>
            <person name="Liu D.K."/>
            <person name="Li Y."/>
            <person name="Chen G.Z."/>
            <person name="Liu X.D."/>
            <person name="Liao X.Y."/>
            <person name="Jiang Y.T."/>
            <person name="Yu X."/>
            <person name="Hao Y."/>
            <person name="Huang J."/>
            <person name="Zhao X.W."/>
            <person name="Ke S."/>
            <person name="Chen Y.Y."/>
            <person name="Wu W.L."/>
            <person name="Hsu J.L."/>
            <person name="Lin Y.F."/>
            <person name="Huang M.D."/>
            <person name="Li C.Y."/>
            <person name="Huang L."/>
            <person name="Wang Z.W."/>
            <person name="Zhao X."/>
            <person name="Zhong W.Y."/>
            <person name="Peng D.H."/>
            <person name="Ahmad S."/>
            <person name="Lan S."/>
            <person name="Zhang J.S."/>
            <person name="Tsai W.C."/>
            <person name="Van de Peer Y."/>
            <person name="Liu Z.J."/>
        </authorList>
    </citation>
    <scope>NUCLEOTIDE SEQUENCE</scope>
    <source>
        <strain evidence="2">CP</strain>
    </source>
</reference>
<reference evidence="2" key="2">
    <citation type="submission" date="2023-06" db="EMBL/GenBank/DDBJ databases">
        <authorList>
            <person name="Ma L."/>
            <person name="Liu K.-W."/>
            <person name="Li Z."/>
            <person name="Hsiao Y.-Y."/>
            <person name="Qi Y."/>
            <person name="Fu T."/>
            <person name="Tang G."/>
            <person name="Zhang D."/>
            <person name="Sun W.-H."/>
            <person name="Liu D.-K."/>
            <person name="Li Y."/>
            <person name="Chen G.-Z."/>
            <person name="Liu X.-D."/>
            <person name="Liao X.-Y."/>
            <person name="Jiang Y.-T."/>
            <person name="Yu X."/>
            <person name="Hao Y."/>
            <person name="Huang J."/>
            <person name="Zhao X.-W."/>
            <person name="Ke S."/>
            <person name="Chen Y.-Y."/>
            <person name="Wu W.-L."/>
            <person name="Hsu J.-L."/>
            <person name="Lin Y.-F."/>
            <person name="Huang M.-D."/>
            <person name="Li C.-Y."/>
            <person name="Huang L."/>
            <person name="Wang Z.-W."/>
            <person name="Zhao X."/>
            <person name="Zhong W.-Y."/>
            <person name="Peng D.-H."/>
            <person name="Ahmad S."/>
            <person name="Lan S."/>
            <person name="Zhang J.-S."/>
            <person name="Tsai W.-C."/>
            <person name="Van De Peer Y."/>
            <person name="Liu Z.-J."/>
        </authorList>
    </citation>
    <scope>NUCLEOTIDE SEQUENCE</scope>
    <source>
        <strain evidence="2">CP</strain>
        <tissue evidence="2">Leaves</tissue>
    </source>
</reference>
<dbReference type="PANTHER" id="PTHR31286:SF180">
    <property type="entry name" value="OS10G0362600 PROTEIN"/>
    <property type="match status" value="1"/>
</dbReference>
<proteinExistence type="predicted"/>
<comment type="caution">
    <text evidence="2">The sequence shown here is derived from an EMBL/GenBank/DDBJ whole genome shotgun (WGS) entry which is preliminary data.</text>
</comment>
<evidence type="ECO:0008006" key="4">
    <source>
        <dbReference type="Google" id="ProtNLM"/>
    </source>
</evidence>
<evidence type="ECO:0000256" key="1">
    <source>
        <dbReference type="SAM" id="MobiDB-lite"/>
    </source>
</evidence>
<keyword evidence="3" id="KW-1185">Reference proteome</keyword>
<feature type="compositionally biased region" description="Polar residues" evidence="1">
    <location>
        <begin position="162"/>
        <end position="174"/>
    </location>
</feature>
<feature type="region of interest" description="Disordered" evidence="1">
    <location>
        <begin position="279"/>
        <end position="344"/>
    </location>
</feature>
<feature type="compositionally biased region" description="Polar residues" evidence="1">
    <location>
        <begin position="285"/>
        <end position="299"/>
    </location>
</feature>
<dbReference type="InterPro" id="IPR036691">
    <property type="entry name" value="Endo/exonu/phosph_ase_sf"/>
</dbReference>
<dbReference type="AlphaFoldDB" id="A0AAV9C278"/>
<dbReference type="EMBL" id="JAUJYO010000022">
    <property type="protein sequence ID" value="KAK1282393.1"/>
    <property type="molecule type" value="Genomic_DNA"/>
</dbReference>
<protein>
    <recommendedName>
        <fullName evidence="4">DUF4283 domain-containing protein</fullName>
    </recommendedName>
</protein>
<feature type="compositionally biased region" description="Polar residues" evidence="1">
    <location>
        <begin position="335"/>
        <end position="344"/>
    </location>
</feature>
<evidence type="ECO:0000313" key="3">
    <source>
        <dbReference type="Proteomes" id="UP001180020"/>
    </source>
</evidence>
<feature type="compositionally biased region" description="Polar residues" evidence="1">
    <location>
        <begin position="314"/>
        <end position="325"/>
    </location>
</feature>
<feature type="region of interest" description="Disordered" evidence="1">
    <location>
        <begin position="149"/>
        <end position="174"/>
    </location>
</feature>
<accession>A0AAV9C278</accession>
<name>A0AAV9C278_ACOCL</name>
<sequence>MEQKRLSSIPIWIRLPNLPLHLWEENCLSRIGSLFGVPLYADSATMRCSRASYAHICVEVQATKAFPDSILVDIAPGVRESFKVEYDWKPTACKFCQTFGHDDACCIMKSVSSKSSVAKGGKATSIVTQAKEKEKVVYQWQEVQRTSNKNKGKLLSDAMEMDTSQSKSGSKESLAQSNQFNLLQNLPTELVSEGTTISVLSEGSSMSAVSEVPEDIHVSGMSLETNTTISKVVMGAQSHENAHGQSTQCEAIAMEESILSDKVESRDFSKWADLHHSPVEDSHHISSTSQNSQRPALTQKSGKKKKSTYKEANSLLQPKSDQHVLQGNPKKEQQQNESPASDQGLSSLPDIELLSYSDQFLHCKVKPTSSQASFYHTTIYGSNNAAERISLWRDLRALAQGIGNAQWIMGGDFNEYLVKGLSDHSVLKVYVQPDFPSGPRPFKYFQAWEHHPQFVDVVAGAWRQNFSGSPMFN</sequence>
<dbReference type="InterPro" id="IPR040256">
    <property type="entry name" value="At4g02000-like"/>
</dbReference>
<gene>
    <name evidence="2" type="ORF">QJS10_CPB22g00242</name>
</gene>
<evidence type="ECO:0000313" key="2">
    <source>
        <dbReference type="EMBL" id="KAK1282393.1"/>
    </source>
</evidence>
<dbReference type="Proteomes" id="UP001180020">
    <property type="component" value="Unassembled WGS sequence"/>
</dbReference>
<organism evidence="2 3">
    <name type="scientific">Acorus calamus</name>
    <name type="common">Sweet flag</name>
    <dbReference type="NCBI Taxonomy" id="4465"/>
    <lineage>
        <taxon>Eukaryota</taxon>
        <taxon>Viridiplantae</taxon>
        <taxon>Streptophyta</taxon>
        <taxon>Embryophyta</taxon>
        <taxon>Tracheophyta</taxon>
        <taxon>Spermatophyta</taxon>
        <taxon>Magnoliopsida</taxon>
        <taxon>Liliopsida</taxon>
        <taxon>Acoraceae</taxon>
        <taxon>Acorus</taxon>
    </lineage>
</organism>
<dbReference type="SUPFAM" id="SSF56219">
    <property type="entry name" value="DNase I-like"/>
    <property type="match status" value="1"/>
</dbReference>